<accession>A0ACB9CP76</accession>
<evidence type="ECO:0000313" key="2">
    <source>
        <dbReference type="Proteomes" id="UP001055879"/>
    </source>
</evidence>
<sequence length="168" mass="18595">MASSSSPNLVKKNVFTSPTSHSDLIFNPCNHVARLESDPKHSEFDPIASFLMKSPLHYALTYNPPKISKLLIGNFWLTCIYDATSEKVSASILSDPASPDLSFGVEDVRSALHLPTYSPYEKFPLGNEHEEVVAALNYIRGEHDRSPGTLLRKNMGERLILHGISSVN</sequence>
<proteinExistence type="predicted"/>
<gene>
    <name evidence="1" type="ORF">L6452_15557</name>
</gene>
<reference evidence="2" key="1">
    <citation type="journal article" date="2022" name="Mol. Ecol. Resour.">
        <title>The genomes of chicory, endive, great burdock and yacon provide insights into Asteraceae palaeo-polyploidization history and plant inulin production.</title>
        <authorList>
            <person name="Fan W."/>
            <person name="Wang S."/>
            <person name="Wang H."/>
            <person name="Wang A."/>
            <person name="Jiang F."/>
            <person name="Liu H."/>
            <person name="Zhao H."/>
            <person name="Xu D."/>
            <person name="Zhang Y."/>
        </authorList>
    </citation>
    <scope>NUCLEOTIDE SEQUENCE [LARGE SCALE GENOMIC DNA]</scope>
    <source>
        <strain evidence="2">cv. Niubang</strain>
    </source>
</reference>
<comment type="caution">
    <text evidence="1">The sequence shown here is derived from an EMBL/GenBank/DDBJ whole genome shotgun (WGS) entry which is preliminary data.</text>
</comment>
<protein>
    <submittedName>
        <fullName evidence="1">Uncharacterized protein</fullName>
    </submittedName>
</protein>
<reference evidence="1 2" key="2">
    <citation type="journal article" date="2022" name="Mol. Ecol. Resour.">
        <title>The genomes of chicory, endive, great burdock and yacon provide insights into Asteraceae paleo-polyploidization history and plant inulin production.</title>
        <authorList>
            <person name="Fan W."/>
            <person name="Wang S."/>
            <person name="Wang H."/>
            <person name="Wang A."/>
            <person name="Jiang F."/>
            <person name="Liu H."/>
            <person name="Zhao H."/>
            <person name="Xu D."/>
            <person name="Zhang Y."/>
        </authorList>
    </citation>
    <scope>NUCLEOTIDE SEQUENCE [LARGE SCALE GENOMIC DNA]</scope>
    <source>
        <strain evidence="2">cv. Niubang</strain>
    </source>
</reference>
<keyword evidence="2" id="KW-1185">Reference proteome</keyword>
<evidence type="ECO:0000313" key="1">
    <source>
        <dbReference type="EMBL" id="KAI3736026.1"/>
    </source>
</evidence>
<dbReference type="EMBL" id="CM042050">
    <property type="protein sequence ID" value="KAI3736026.1"/>
    <property type="molecule type" value="Genomic_DNA"/>
</dbReference>
<name>A0ACB9CP76_ARCLA</name>
<organism evidence="1 2">
    <name type="scientific">Arctium lappa</name>
    <name type="common">Greater burdock</name>
    <name type="synonym">Lappa major</name>
    <dbReference type="NCBI Taxonomy" id="4217"/>
    <lineage>
        <taxon>Eukaryota</taxon>
        <taxon>Viridiplantae</taxon>
        <taxon>Streptophyta</taxon>
        <taxon>Embryophyta</taxon>
        <taxon>Tracheophyta</taxon>
        <taxon>Spermatophyta</taxon>
        <taxon>Magnoliopsida</taxon>
        <taxon>eudicotyledons</taxon>
        <taxon>Gunneridae</taxon>
        <taxon>Pentapetalae</taxon>
        <taxon>asterids</taxon>
        <taxon>campanulids</taxon>
        <taxon>Asterales</taxon>
        <taxon>Asteraceae</taxon>
        <taxon>Carduoideae</taxon>
        <taxon>Cardueae</taxon>
        <taxon>Arctiinae</taxon>
        <taxon>Arctium</taxon>
    </lineage>
</organism>
<dbReference type="Proteomes" id="UP001055879">
    <property type="component" value="Linkage Group LG04"/>
</dbReference>